<proteinExistence type="predicted"/>
<comment type="caution">
    <text evidence="1">The sequence shown here is derived from an EMBL/GenBank/DDBJ whole genome shotgun (WGS) entry which is preliminary data.</text>
</comment>
<organism evidence="1 2">
    <name type="scientific">Paenibacillus mesotrionivorans</name>
    <dbReference type="NCBI Taxonomy" id="3160968"/>
    <lineage>
        <taxon>Bacteria</taxon>
        <taxon>Bacillati</taxon>
        <taxon>Bacillota</taxon>
        <taxon>Bacilli</taxon>
        <taxon>Bacillales</taxon>
        <taxon>Paenibacillaceae</taxon>
        <taxon>Paenibacillus</taxon>
    </lineage>
</organism>
<gene>
    <name evidence="1" type="ORF">ACI1P1_03010</name>
</gene>
<protein>
    <submittedName>
        <fullName evidence="1">DUF1292 domain-containing protein</fullName>
    </submittedName>
</protein>
<reference evidence="1" key="1">
    <citation type="submission" date="2024-12" db="EMBL/GenBank/DDBJ databases">
        <authorList>
            <person name="Wu N."/>
        </authorList>
    </citation>
    <scope>NUCLEOTIDE SEQUENCE</scope>
    <source>
        <strain evidence="1">P15</strain>
    </source>
</reference>
<sequence>MKTPSLDDVKHLSVLKEAFGEEVLLEDGEGASEPQRILAEFEVNGVSYAILQSDRMKREDETALYHIITDEQGELQLAEVPDDDEWETILELYDEMTVSFEE</sequence>
<dbReference type="Proteomes" id="UP001631969">
    <property type="component" value="Unassembled WGS sequence"/>
</dbReference>
<name>A0ACC7NRF2_9BACL</name>
<evidence type="ECO:0000313" key="1">
    <source>
        <dbReference type="EMBL" id="MFM9327261.1"/>
    </source>
</evidence>
<keyword evidence="2" id="KW-1185">Reference proteome</keyword>
<dbReference type="EMBL" id="JBJURJ010000002">
    <property type="protein sequence ID" value="MFM9327261.1"/>
    <property type="molecule type" value="Genomic_DNA"/>
</dbReference>
<evidence type="ECO:0000313" key="2">
    <source>
        <dbReference type="Proteomes" id="UP001631969"/>
    </source>
</evidence>
<accession>A0ACC7NRF2</accession>